<evidence type="ECO:0000256" key="3">
    <source>
        <dbReference type="ARBA" id="ARBA00022801"/>
    </source>
</evidence>
<dbReference type="Gene3D" id="3.40.140.10">
    <property type="entry name" value="Cytidine Deaminase, domain 2"/>
    <property type="match status" value="1"/>
</dbReference>
<evidence type="ECO:0000256" key="2">
    <source>
        <dbReference type="ARBA" id="ARBA00022723"/>
    </source>
</evidence>
<reference evidence="7" key="1">
    <citation type="journal article" date="2015" name="Proc. Natl. Acad. Sci. U.S.A.">
        <title>Networks of energetic and metabolic interactions define dynamics in microbial communities.</title>
        <authorList>
            <person name="Embree M."/>
            <person name="Liu J.K."/>
            <person name="Al-Bassam M.M."/>
            <person name="Zengler K."/>
        </authorList>
    </citation>
    <scope>NUCLEOTIDE SEQUENCE</scope>
</reference>
<accession>A0A0W8FE22</accession>
<proteinExistence type="predicted"/>
<sequence length="110" mass="12242">MLCLGKEQHPYEFVAVLQERNNIIEDLNLVPGTISNESSASVLIDMLPLDTHRIGSAHSHPNGVLTPSPADLGFFPRMGRYHIIVGHPYGRKNWRCYTAGGSPYDLKVIE</sequence>
<evidence type="ECO:0000256" key="4">
    <source>
        <dbReference type="ARBA" id="ARBA00022833"/>
    </source>
</evidence>
<comment type="caution">
    <text evidence="7">The sequence shown here is derived from an EMBL/GenBank/DDBJ whole genome shotgun (WGS) entry which is preliminary data.</text>
</comment>
<organism evidence="7">
    <name type="scientific">hydrocarbon metagenome</name>
    <dbReference type="NCBI Taxonomy" id="938273"/>
    <lineage>
        <taxon>unclassified sequences</taxon>
        <taxon>metagenomes</taxon>
        <taxon>ecological metagenomes</taxon>
    </lineage>
</organism>
<keyword evidence="4" id="KW-0862">Zinc</keyword>
<dbReference type="InterPro" id="IPR028090">
    <property type="entry name" value="JAB_dom_prok"/>
</dbReference>
<dbReference type="CDD" id="cd08072">
    <property type="entry name" value="MPN_archaeal"/>
    <property type="match status" value="1"/>
</dbReference>
<dbReference type="GO" id="GO:0046872">
    <property type="term" value="F:metal ion binding"/>
    <property type="evidence" value="ECO:0007669"/>
    <property type="project" value="UniProtKB-KW"/>
</dbReference>
<dbReference type="GO" id="GO:0008237">
    <property type="term" value="F:metallopeptidase activity"/>
    <property type="evidence" value="ECO:0007669"/>
    <property type="project" value="UniProtKB-KW"/>
</dbReference>
<evidence type="ECO:0000313" key="7">
    <source>
        <dbReference type="EMBL" id="KUG19131.1"/>
    </source>
</evidence>
<name>A0A0W8FE22_9ZZZZ</name>
<evidence type="ECO:0000256" key="1">
    <source>
        <dbReference type="ARBA" id="ARBA00022670"/>
    </source>
</evidence>
<keyword evidence="1" id="KW-0645">Protease</keyword>
<dbReference type="AlphaFoldDB" id="A0A0W8FE22"/>
<dbReference type="EMBL" id="LNQE01001323">
    <property type="protein sequence ID" value="KUG19131.1"/>
    <property type="molecule type" value="Genomic_DNA"/>
</dbReference>
<evidence type="ECO:0000256" key="5">
    <source>
        <dbReference type="ARBA" id="ARBA00023049"/>
    </source>
</evidence>
<evidence type="ECO:0000259" key="6">
    <source>
        <dbReference type="Pfam" id="PF14464"/>
    </source>
</evidence>
<keyword evidence="3" id="KW-0378">Hydrolase</keyword>
<dbReference type="Pfam" id="PF14464">
    <property type="entry name" value="Prok-JAB"/>
    <property type="match status" value="1"/>
</dbReference>
<feature type="domain" description="JAB" evidence="6">
    <location>
        <begin position="6"/>
        <end position="97"/>
    </location>
</feature>
<keyword evidence="5" id="KW-0482">Metalloprotease</keyword>
<protein>
    <submittedName>
        <fullName evidence="7">Mov34 family protein</fullName>
    </submittedName>
</protein>
<dbReference type="SUPFAM" id="SSF102712">
    <property type="entry name" value="JAB1/MPN domain"/>
    <property type="match status" value="1"/>
</dbReference>
<dbReference type="GO" id="GO:0006508">
    <property type="term" value="P:proteolysis"/>
    <property type="evidence" value="ECO:0007669"/>
    <property type="project" value="UniProtKB-KW"/>
</dbReference>
<keyword evidence="2" id="KW-0479">Metal-binding</keyword>
<gene>
    <name evidence="7" type="ORF">ASZ90_011151</name>
</gene>